<evidence type="ECO:0000313" key="2">
    <source>
        <dbReference type="Proteomes" id="UP000568839"/>
    </source>
</evidence>
<dbReference type="RefSeq" id="WP_184403687.1">
    <property type="nucleotide sequence ID" value="NZ_JACHHJ010000002.1"/>
</dbReference>
<name>A0A841PLT1_9BACL</name>
<reference evidence="1 2" key="1">
    <citation type="submission" date="2020-08" db="EMBL/GenBank/DDBJ databases">
        <title>Genomic Encyclopedia of Type Strains, Phase IV (KMG-IV): sequencing the most valuable type-strain genomes for metagenomic binning, comparative biology and taxonomic classification.</title>
        <authorList>
            <person name="Goeker M."/>
        </authorList>
    </citation>
    <scope>NUCLEOTIDE SEQUENCE [LARGE SCALE GENOMIC DNA]</scope>
    <source>
        <strain evidence="1 2">DSM 21769</strain>
    </source>
</reference>
<dbReference type="EMBL" id="JACHHJ010000002">
    <property type="protein sequence ID" value="MBB6449720.1"/>
    <property type="molecule type" value="Genomic_DNA"/>
</dbReference>
<proteinExistence type="predicted"/>
<dbReference type="AlphaFoldDB" id="A0A841PLT1"/>
<comment type="caution">
    <text evidence="1">The sequence shown here is derived from an EMBL/GenBank/DDBJ whole genome shotgun (WGS) entry which is preliminary data.</text>
</comment>
<keyword evidence="2" id="KW-1185">Reference proteome</keyword>
<protein>
    <submittedName>
        <fullName evidence="1">Uncharacterized protein</fullName>
    </submittedName>
</protein>
<sequence>MSAQVKDIDISIDDLEAMVDKMDDPMEKEGLKAFITNMTPKLAAESTGTFLGKIKAHMHSLPNDITIEGALDELSDEYHVEIE</sequence>
<accession>A0A841PLT1</accession>
<evidence type="ECO:0000313" key="1">
    <source>
        <dbReference type="EMBL" id="MBB6449720.1"/>
    </source>
</evidence>
<gene>
    <name evidence="1" type="ORF">HNR44_001698</name>
</gene>
<dbReference type="Proteomes" id="UP000568839">
    <property type="component" value="Unassembled WGS sequence"/>
</dbReference>
<organism evidence="1 2">
    <name type="scientific">Geomicrobium halophilum</name>
    <dbReference type="NCBI Taxonomy" id="549000"/>
    <lineage>
        <taxon>Bacteria</taxon>
        <taxon>Bacillati</taxon>
        <taxon>Bacillota</taxon>
        <taxon>Bacilli</taxon>
        <taxon>Bacillales</taxon>
        <taxon>Geomicrobium</taxon>
    </lineage>
</organism>